<accession>A0ABR0FSA5</accession>
<evidence type="ECO:0000256" key="1">
    <source>
        <dbReference type="SAM" id="MobiDB-lite"/>
    </source>
</evidence>
<name>A0ABR0FSA5_9PEZI</name>
<comment type="caution">
    <text evidence="2">The sequence shown here is derived from an EMBL/GenBank/DDBJ whole genome shotgun (WGS) entry which is preliminary data.</text>
</comment>
<sequence length="511" mass="58410">MTLACRNTQEVLHNGSKAVLRTCINNTINPPYQSARNPEEEPVIPDTTVFDQDNASLPPAHAERLPTVAECAIHLELLETLFHLRQQILQSGDIDKTMGTTPNRQTKTGYNGDTKTFKDDTLESRRQTKWPRFIEFAVVRFLDWRARLAKEGDKGDAFTLPPLDVIMVWHTFLLNPLLFNKHCRTEKLYKFPLPWQAIHKCINNGDWSFALQAEAGANSLSLFELFSTWDSYLADQRSDVKSKLRLASIGTELFDTTQTDSASATRTSNFPSILSSLTSSSTRTKKPQLITREDLGTLPATNPVRAHVEMFLSVDVNLARELKAAVLRQNSFIDKMHSHLWIRSPSLQDTLARSLSRYSQFLLLMRRNRGKMMVPTLDIDLAWHTHQCAASRYVQETKKRVGRFVNHDDSIGKGDLDTGSGETRRLWRVQFGGEYHICGCWDCEMLTSEIEKEFKYRGGAYDEDETYQIDMQAVAERVDNKLRFYRAVEAARRKGHALPVMPRSQKPERVL</sequence>
<evidence type="ECO:0008006" key="4">
    <source>
        <dbReference type="Google" id="ProtNLM"/>
    </source>
</evidence>
<dbReference type="Pfam" id="PF07173">
    <property type="entry name" value="GRDP-like"/>
    <property type="match status" value="1"/>
</dbReference>
<keyword evidence="3" id="KW-1185">Reference proteome</keyword>
<dbReference type="RefSeq" id="XP_062735821.1">
    <property type="nucleotide sequence ID" value="XM_062877085.1"/>
</dbReference>
<evidence type="ECO:0000313" key="3">
    <source>
        <dbReference type="Proteomes" id="UP001322138"/>
    </source>
</evidence>
<organism evidence="2 3">
    <name type="scientific">Podospora bellae-mahoneyi</name>
    <dbReference type="NCBI Taxonomy" id="2093777"/>
    <lineage>
        <taxon>Eukaryota</taxon>
        <taxon>Fungi</taxon>
        <taxon>Dikarya</taxon>
        <taxon>Ascomycota</taxon>
        <taxon>Pezizomycotina</taxon>
        <taxon>Sordariomycetes</taxon>
        <taxon>Sordariomycetidae</taxon>
        <taxon>Sordariales</taxon>
        <taxon>Podosporaceae</taxon>
        <taxon>Podospora</taxon>
    </lineage>
</organism>
<dbReference type="EMBL" id="JAFFGZ010000004">
    <property type="protein sequence ID" value="KAK4646845.1"/>
    <property type="molecule type" value="Genomic_DNA"/>
</dbReference>
<feature type="region of interest" description="Disordered" evidence="1">
    <location>
        <begin position="95"/>
        <end position="114"/>
    </location>
</feature>
<dbReference type="PANTHER" id="PTHR34365:SF7">
    <property type="entry name" value="GLYCINE-RICH DOMAIN-CONTAINING PROTEIN 1"/>
    <property type="match status" value="1"/>
</dbReference>
<dbReference type="PANTHER" id="PTHR34365">
    <property type="entry name" value="ENOLASE (DUF1399)"/>
    <property type="match status" value="1"/>
</dbReference>
<protein>
    <recommendedName>
        <fullName evidence="4">Glycine-rich domain-containing protein 1</fullName>
    </recommendedName>
</protein>
<gene>
    <name evidence="2" type="ORF">QC761_213530</name>
</gene>
<feature type="compositionally biased region" description="Polar residues" evidence="1">
    <location>
        <begin position="98"/>
        <end position="114"/>
    </location>
</feature>
<proteinExistence type="predicted"/>
<reference evidence="2 3" key="1">
    <citation type="journal article" date="2023" name="bioRxiv">
        <title>High-quality genome assemblies of four members of thePodospora anserinaspecies complex.</title>
        <authorList>
            <person name="Ament-Velasquez S.L."/>
            <person name="Vogan A.A."/>
            <person name="Wallerman O."/>
            <person name="Hartmann F."/>
            <person name="Gautier V."/>
            <person name="Silar P."/>
            <person name="Giraud T."/>
            <person name="Johannesson H."/>
        </authorList>
    </citation>
    <scope>NUCLEOTIDE SEQUENCE [LARGE SCALE GENOMIC DNA]</scope>
    <source>
        <strain evidence="2 3">CBS 112042</strain>
    </source>
</reference>
<dbReference type="Proteomes" id="UP001322138">
    <property type="component" value="Unassembled WGS sequence"/>
</dbReference>
<dbReference type="InterPro" id="IPR009836">
    <property type="entry name" value="GRDP-like"/>
</dbReference>
<evidence type="ECO:0000313" key="2">
    <source>
        <dbReference type="EMBL" id="KAK4646845.1"/>
    </source>
</evidence>
<dbReference type="GeneID" id="87896567"/>